<protein>
    <submittedName>
        <fullName evidence="1">Uncharacterized protein</fullName>
    </submittedName>
</protein>
<dbReference type="OrthoDB" id="5625241at2"/>
<organism evidence="1 2">
    <name type="scientific">Desulfonema ishimotonii</name>
    <dbReference type="NCBI Taxonomy" id="45657"/>
    <lineage>
        <taxon>Bacteria</taxon>
        <taxon>Pseudomonadati</taxon>
        <taxon>Thermodesulfobacteriota</taxon>
        <taxon>Desulfobacteria</taxon>
        <taxon>Desulfobacterales</taxon>
        <taxon>Desulfococcaceae</taxon>
        <taxon>Desulfonema</taxon>
    </lineage>
</organism>
<dbReference type="AlphaFoldDB" id="A0A401G1H9"/>
<reference evidence="2" key="2">
    <citation type="submission" date="2019-01" db="EMBL/GenBank/DDBJ databases">
        <title>Genome sequence of Desulfonema ishimotonii strain Tokyo 01.</title>
        <authorList>
            <person name="Fukui M."/>
        </authorList>
    </citation>
    <scope>NUCLEOTIDE SEQUENCE [LARGE SCALE GENOMIC DNA]</scope>
    <source>
        <strain evidence="2">Tokyo 01</strain>
    </source>
</reference>
<dbReference type="EMBL" id="BEXT01000001">
    <property type="protein sequence ID" value="GBC63072.1"/>
    <property type="molecule type" value="Genomic_DNA"/>
</dbReference>
<evidence type="ECO:0000313" key="1">
    <source>
        <dbReference type="EMBL" id="GBC63072.1"/>
    </source>
</evidence>
<keyword evidence="2" id="KW-1185">Reference proteome</keyword>
<evidence type="ECO:0000313" key="2">
    <source>
        <dbReference type="Proteomes" id="UP000288096"/>
    </source>
</evidence>
<proteinExistence type="predicted"/>
<gene>
    <name evidence="1" type="ORF">DENIS_4061</name>
</gene>
<dbReference type="RefSeq" id="WP_124330192.1">
    <property type="nucleotide sequence ID" value="NZ_BEXT01000001.1"/>
</dbReference>
<name>A0A401G1H9_9BACT</name>
<dbReference type="Proteomes" id="UP000288096">
    <property type="component" value="Unassembled WGS sequence"/>
</dbReference>
<accession>A0A401G1H9</accession>
<comment type="caution">
    <text evidence="1">The sequence shown here is derived from an EMBL/GenBank/DDBJ whole genome shotgun (WGS) entry which is preliminary data.</text>
</comment>
<sequence length="131" mass="15228">MLREIANVKQIEGEPRRRWFSNEYFDLIIWLDEAGDISGFQLCYNKTGDQHALTWHRASGYMHSRVDDGEDRPGKYKSSPILVNLCHNDGRFLSEAVASHFQKTSWNLEKRIADLVYEKIVTSPDLQRQNG</sequence>
<reference evidence="2" key="1">
    <citation type="submission" date="2017-11" db="EMBL/GenBank/DDBJ databases">
        <authorList>
            <person name="Watanabe M."/>
            <person name="Kojima H."/>
        </authorList>
    </citation>
    <scope>NUCLEOTIDE SEQUENCE [LARGE SCALE GENOMIC DNA]</scope>
    <source>
        <strain evidence="2">Tokyo 01</strain>
    </source>
</reference>